<comment type="caution">
    <text evidence="1">The sequence shown here is derived from an EMBL/GenBank/DDBJ whole genome shotgun (WGS) entry which is preliminary data.</text>
</comment>
<proteinExistence type="predicted"/>
<organism evidence="1 2">
    <name type="scientific">Vaccinium darrowii</name>
    <dbReference type="NCBI Taxonomy" id="229202"/>
    <lineage>
        <taxon>Eukaryota</taxon>
        <taxon>Viridiplantae</taxon>
        <taxon>Streptophyta</taxon>
        <taxon>Embryophyta</taxon>
        <taxon>Tracheophyta</taxon>
        <taxon>Spermatophyta</taxon>
        <taxon>Magnoliopsida</taxon>
        <taxon>eudicotyledons</taxon>
        <taxon>Gunneridae</taxon>
        <taxon>Pentapetalae</taxon>
        <taxon>asterids</taxon>
        <taxon>Ericales</taxon>
        <taxon>Ericaceae</taxon>
        <taxon>Vaccinioideae</taxon>
        <taxon>Vaccinieae</taxon>
        <taxon>Vaccinium</taxon>
    </lineage>
</organism>
<keyword evidence="2" id="KW-1185">Reference proteome</keyword>
<evidence type="ECO:0000313" key="2">
    <source>
        <dbReference type="Proteomes" id="UP000828048"/>
    </source>
</evidence>
<accession>A0ACB7ZB00</accession>
<dbReference type="Proteomes" id="UP000828048">
    <property type="component" value="Chromosome 12"/>
</dbReference>
<sequence length="259" mass="27183">MALVRRFDELFKIVFCVGLAALLTCGSADLGPTVFDVTKYGAIGDGESDCALAFIQAWNAACKSNGAAKVVIPPGTYMSGEVFFDGPCICSKPITVEVQGTILAQTDLSEYPNGQWFSIEDVDGVVVTGGGTFDGRGEASWQYDNCGHETVCNSPLPPSIGFMNVNNSVIQGIQLVNSKGINIKVTESHNLTLQNLNITAPPNSPNTDGIQISKSDHITVTSCHIATGDDCISEGEGVTNILIAANTCSPGLGARPLLH</sequence>
<evidence type="ECO:0000313" key="1">
    <source>
        <dbReference type="EMBL" id="KAH7862916.1"/>
    </source>
</evidence>
<protein>
    <submittedName>
        <fullName evidence="1">Uncharacterized protein</fullName>
    </submittedName>
</protein>
<dbReference type="EMBL" id="CM037162">
    <property type="protein sequence ID" value="KAH7862916.1"/>
    <property type="molecule type" value="Genomic_DNA"/>
</dbReference>
<gene>
    <name evidence="1" type="ORF">Vadar_011078</name>
</gene>
<reference evidence="1 2" key="1">
    <citation type="journal article" date="2021" name="Hortic Res">
        <title>High-quality reference genome and annotation aids understanding of berry development for evergreen blueberry (Vaccinium darrowii).</title>
        <authorList>
            <person name="Yu J."/>
            <person name="Hulse-Kemp A.M."/>
            <person name="Babiker E."/>
            <person name="Staton M."/>
        </authorList>
    </citation>
    <scope>NUCLEOTIDE SEQUENCE [LARGE SCALE GENOMIC DNA]</scope>
    <source>
        <strain evidence="2">cv. NJ 8807/NJ 8810</strain>
        <tissue evidence="1">Young leaf</tissue>
    </source>
</reference>
<name>A0ACB7ZB00_9ERIC</name>